<keyword evidence="2" id="KW-0808">Transferase</keyword>
<dbReference type="Pfam" id="PF00632">
    <property type="entry name" value="HECT"/>
    <property type="match status" value="1"/>
</dbReference>
<dbReference type="Pfam" id="PF25469">
    <property type="entry name" value="WHD_NWD1"/>
    <property type="match status" value="1"/>
</dbReference>
<dbReference type="FunFam" id="3.30.2410.10:FF:000003">
    <property type="entry name" value="probable E3 ubiquitin-protein ligase HERC4 isoform X1"/>
    <property type="match status" value="1"/>
</dbReference>
<dbReference type="CDD" id="cd00078">
    <property type="entry name" value="HECTc"/>
    <property type="match status" value="1"/>
</dbReference>
<evidence type="ECO:0000256" key="2">
    <source>
        <dbReference type="ARBA" id="ARBA00022679"/>
    </source>
</evidence>
<evidence type="ECO:0000256" key="1">
    <source>
        <dbReference type="ARBA" id="ARBA00022574"/>
    </source>
</evidence>
<organism evidence="8 9">
    <name type="scientific">Crenichthys baileyi</name>
    <name type="common">White River springfish</name>
    <dbReference type="NCBI Taxonomy" id="28760"/>
    <lineage>
        <taxon>Eukaryota</taxon>
        <taxon>Metazoa</taxon>
        <taxon>Chordata</taxon>
        <taxon>Craniata</taxon>
        <taxon>Vertebrata</taxon>
        <taxon>Euteleostomi</taxon>
        <taxon>Actinopterygii</taxon>
        <taxon>Neopterygii</taxon>
        <taxon>Teleostei</taxon>
        <taxon>Neoteleostei</taxon>
        <taxon>Acanthomorphata</taxon>
        <taxon>Ovalentaria</taxon>
        <taxon>Atherinomorphae</taxon>
        <taxon>Cyprinodontiformes</taxon>
        <taxon>Goodeidae</taxon>
        <taxon>Crenichthys</taxon>
    </lineage>
</organism>
<protein>
    <recommendedName>
        <fullName evidence="7">HECT domain-containing protein</fullName>
    </recommendedName>
</protein>
<feature type="repeat" description="RCC1" evidence="6">
    <location>
        <begin position="1702"/>
        <end position="1750"/>
    </location>
</feature>
<feature type="repeat" description="RCC1" evidence="6">
    <location>
        <begin position="1655"/>
        <end position="1701"/>
    </location>
</feature>
<dbReference type="SMART" id="SM00320">
    <property type="entry name" value="WD40"/>
    <property type="match status" value="6"/>
</dbReference>
<keyword evidence="4 5" id="KW-0833">Ubl conjugation pathway</keyword>
<accession>A0AAV9RK50</accession>
<dbReference type="EMBL" id="JAHHUM010001750">
    <property type="protein sequence ID" value="KAK5609366.1"/>
    <property type="molecule type" value="Genomic_DNA"/>
</dbReference>
<evidence type="ECO:0000313" key="9">
    <source>
        <dbReference type="Proteomes" id="UP001311232"/>
    </source>
</evidence>
<dbReference type="Gene3D" id="2.130.10.10">
    <property type="entry name" value="YVTN repeat-like/Quinoprotein amine dehydrogenase"/>
    <property type="match status" value="2"/>
</dbReference>
<dbReference type="Pfam" id="PF25390">
    <property type="entry name" value="WD40_RLD"/>
    <property type="match status" value="1"/>
</dbReference>
<evidence type="ECO:0000256" key="3">
    <source>
        <dbReference type="ARBA" id="ARBA00022737"/>
    </source>
</evidence>
<evidence type="ECO:0000256" key="6">
    <source>
        <dbReference type="PROSITE-ProRule" id="PRU00235"/>
    </source>
</evidence>
<proteinExistence type="predicted"/>
<dbReference type="PROSITE" id="PS50012">
    <property type="entry name" value="RCC1_3"/>
    <property type="match status" value="7"/>
</dbReference>
<feature type="active site" description="Glycyl thioester intermediate" evidence="5">
    <location>
        <position position="2629"/>
    </location>
</feature>
<dbReference type="SMART" id="SM00119">
    <property type="entry name" value="HECTc"/>
    <property type="match status" value="1"/>
</dbReference>
<dbReference type="GO" id="GO:0004842">
    <property type="term" value="F:ubiquitin-protein transferase activity"/>
    <property type="evidence" value="ECO:0007669"/>
    <property type="project" value="InterPro"/>
</dbReference>
<keyword evidence="9" id="KW-1185">Reference proteome</keyword>
<dbReference type="InterPro" id="IPR001680">
    <property type="entry name" value="WD40_rpt"/>
</dbReference>
<dbReference type="InterPro" id="IPR000569">
    <property type="entry name" value="HECT_dom"/>
</dbReference>
<dbReference type="InterPro" id="IPR058923">
    <property type="entry name" value="RCC1-like_dom"/>
</dbReference>
<dbReference type="PANTHER" id="PTHR19871">
    <property type="entry name" value="BETA TRANSDUCIN-RELATED PROTEIN"/>
    <property type="match status" value="1"/>
</dbReference>
<dbReference type="PRINTS" id="PR00633">
    <property type="entry name" value="RCCNDNSATION"/>
</dbReference>
<dbReference type="Gene3D" id="2.130.10.30">
    <property type="entry name" value="Regulator of chromosome condensation 1/beta-lactamase-inhibitor protein II"/>
    <property type="match status" value="2"/>
</dbReference>
<feature type="repeat" description="RCC1" evidence="6">
    <location>
        <begin position="1961"/>
        <end position="2019"/>
    </location>
</feature>
<dbReference type="InterPro" id="IPR015943">
    <property type="entry name" value="WD40/YVTN_repeat-like_dom_sf"/>
</dbReference>
<feature type="repeat" description="RCC1" evidence="6">
    <location>
        <begin position="1751"/>
        <end position="1802"/>
    </location>
</feature>
<dbReference type="InterPro" id="IPR052752">
    <property type="entry name" value="NACHT-WD_repeat"/>
</dbReference>
<feature type="repeat" description="RCC1" evidence="6">
    <location>
        <begin position="1803"/>
        <end position="1855"/>
    </location>
</feature>
<dbReference type="SUPFAM" id="SSF56204">
    <property type="entry name" value="Hect, E3 ligase catalytic domain"/>
    <property type="match status" value="1"/>
</dbReference>
<dbReference type="SUPFAM" id="SSF50998">
    <property type="entry name" value="Quinoprotein alcohol dehydrogenase-like"/>
    <property type="match status" value="1"/>
</dbReference>
<dbReference type="InterPro" id="IPR056884">
    <property type="entry name" value="NPHP3-like_N"/>
</dbReference>
<dbReference type="Pfam" id="PF24883">
    <property type="entry name" value="NPHP3_N"/>
    <property type="match status" value="1"/>
</dbReference>
<dbReference type="InterPro" id="IPR027417">
    <property type="entry name" value="P-loop_NTPase"/>
</dbReference>
<feature type="repeat" description="RCC1" evidence="6">
    <location>
        <begin position="1856"/>
        <end position="1909"/>
    </location>
</feature>
<comment type="caution">
    <text evidence="8">The sequence shown here is derived from an EMBL/GenBank/DDBJ whole genome shotgun (WGS) entry which is preliminary data.</text>
</comment>
<name>A0AAV9RK50_9TELE</name>
<feature type="repeat" description="RCC1" evidence="6">
    <location>
        <begin position="1910"/>
        <end position="1960"/>
    </location>
</feature>
<reference evidence="8 9" key="1">
    <citation type="submission" date="2021-06" db="EMBL/GenBank/DDBJ databases">
        <authorList>
            <person name="Palmer J.M."/>
        </authorList>
    </citation>
    <scope>NUCLEOTIDE SEQUENCE [LARGE SCALE GENOMIC DNA]</scope>
    <source>
        <strain evidence="8 9">MEX-2019</strain>
        <tissue evidence="8">Muscle</tissue>
    </source>
</reference>
<dbReference type="SUPFAM" id="SSF50985">
    <property type="entry name" value="RCC1/BLIP-II"/>
    <property type="match status" value="1"/>
</dbReference>
<evidence type="ECO:0000256" key="4">
    <source>
        <dbReference type="ARBA" id="ARBA00022786"/>
    </source>
</evidence>
<dbReference type="SUPFAM" id="SSF69322">
    <property type="entry name" value="Tricorn protease domain 2"/>
    <property type="match status" value="1"/>
</dbReference>
<dbReference type="InterPro" id="IPR011047">
    <property type="entry name" value="Quinoprotein_ADH-like_sf"/>
</dbReference>
<dbReference type="InterPro" id="IPR009091">
    <property type="entry name" value="RCC1/BLIP-II"/>
</dbReference>
<dbReference type="InterPro" id="IPR000408">
    <property type="entry name" value="Reg_chr_condens"/>
</dbReference>
<dbReference type="Gene3D" id="3.30.2160.10">
    <property type="entry name" value="Hect, E3 ligase catalytic domain"/>
    <property type="match status" value="1"/>
</dbReference>
<dbReference type="Gene3D" id="3.40.50.300">
    <property type="entry name" value="P-loop containing nucleotide triphosphate hydrolases"/>
    <property type="match status" value="1"/>
</dbReference>
<keyword evidence="1" id="KW-0853">WD repeat</keyword>
<sequence>MASKGKGRHSSHSCCSSSCVKIYVCSNPEDSVIERRALREKVFPRFREHCRNLLALDVRLIDPFESSDPDCWPDTNSRQQLIEECRKNSAGPFLLALVGHQYGPAVLPTQVEVSEYQLLLQESQQAGVCTRQLERAYQRDENVLPPSYRLRPSGEEKEEEENKMMHNKEDIRKVLQTAVSLCVQNRLMSAERANIFYRSALDADLRFALENCPVQDIINRCMIYVHKVINADGERGKQQRNSKLQPELKAETSQQTLLKTVPTPSELLSQLCDSYLFALLTSRQLLLYTTTTECDRRHGYTTARRRAYADSLCQQVFSDLMVLTDSSNIPQLRGTAHIVDAQSREWAEQEQLCSILAQFYSIIQPEEEKIRAYVKQIDQQRPLVLTGGPCTGKTVLVAHCAEQIKAWLADCDPVVISCFCSFSVKTSPKYLLSRLCHQIACRYEEQSLTKPEPESCLSRNPDECSCNINCSSVSVLDPHNDSCHGERVGDGDRNFCKIPDSGPRELHSSIIKVDFSLFELEEHLSSLLTQLPSTKHPLVLILDGLDQLENCFGAQIIRSLPSPLPDSVKLVVTVSSHRTGLLQAIKLHYPQQVNLPHSVSADSEEKTGYACVQLQSKERRQCVKLLESLLNSSGRKVTSGQQALVNQALTSCCLPLYTRLLHAHASLWHSDSDVTESSLPDGVHSSISALLDHLEQKHGSSLMARTVSYVSLSRTGLCESELVDLLCSDNGIPAECERTVSQVDVERLLLDLKNFLIRRSIADSQVLFWVSRHFQLVVTKKYLGTHGVRSKIHSEMVDYFSGRRVNGNEKALFVNHKSESDSQPFIFSVSEDACWVNMRKIQELPHHLQQSGRLEEMEHGLLMSSEFHQAMVQAGKLGDLVAMLEANEGSTKFLRERWLLTSTLKSSACFLQNSPLQLPTVMEMSLLPYLDIFPALEGYVRDIRQDRRKRGKGAGLVICFSPCSVLPICKLGLNLNTRTINVAEAACTECGVVAEIMDDGSAWIWKGSVCDFDKLSLSQEQQELKFAGVKSSCTFLLLSTQSNKLFVWDVADPERLIEVKESPETVSKSSQTLSTINGFVSCQEKLWMWWKKESFVSMFDISSNTSTRLRCQSSVMCLVASFQSCSIYCGQEDGTVSIFDLTTSSLLGTCLNSTHRAVMQIILCEEEQEIACVDMCGNVALWDVADQKQPPRLVKENFNQGKSSSIFNTDYSKAITTLLVCQTHQVTLWNTCNWEMWDQFLAPHGKAFAQAVLSLDGHLFLALLDNLPLVLVWRVSTGECVLSLETNTQPLALLKTASDIICVSHDGSLTVWNSEMINAAGTATKMKSGVKGVAVEQTGKCFYTSDGSENVWRWNLDSGLPQFTFLHDGPVEKMQLSPNNSHLLSLSAGEIYVWQTETGENIARISGGSAADVLITPNSKFGVSISKHGLSHVWKLPHGGIVCRFHLYLSNAQVSPEGTFLVGLRYGDLLAASLWSGSISKRFSCMENSEHVVAFQTLLDHPDFAVVLTVSGAVYTWKLSEETVCRHILLPRMFHCQPQDFQMSPDGSYALLSTDNNSINILDLSRVRLYSLKAEGPVIKACLDKTGCYVVYVCNPSSQEKSCVCYLHSKLILTVTRLSDRERIGSVHLHKNPSALTVSEQQGVFVGFDDGSVDMQLYCWGDSSSGQFGVQAALSPVSWTAPGVVTSICCGEQHTLFLKADGKVLSCGHNSKGQLGRRSQSGKMLGCVEGLGDVVAMACGQDHCLALCASGQVFSWGAGDDGQLGAGQQCNNQRPSRVPIPMPIKIIQVACGNSHSLALTRGGDVFSWGSNSHGQLGLGKDFAHQHKPILVCPLTGVAVSQISAGGSHTLFLTLSGLVYCCGANKSGQLGLNRVDEKGRFNICLVPALRPLGISFISCGEAHTAVLTKEGQVLTFGDGSHGQLGHNSTTREIRPKLVDGLGGPASQIACGRRHTLVLTSSGQLFAFGNGDKGQLGTGQQDSSPSPSLVQLPWTSDSAAAIPSDLKLSAGWNTNLIYSSPAKTTDHGQIIGRLDDTKLQKWLGMKCSNVEVKREIESMFFTSSSLVASFTKPDGAPLEAGVLTVDLEAARQAFDKMLAVPWIKQTVNLKGLLDLLIVSRCHIKSPEILLILLTCPLLQEDSNVMNGALRLAVVIGDLSEKTLTTLRSFWSSLSASILIRHIMVFKNALGFMLKNGLLETHDPGVKLLLEALKLLYKANKVGKSYQVPLSTFYVEEIGSTLQLHVDVTLWLTFSKQEDNEQTPAIFCRYPFVFPLVCKVAVFNILARVMKEAHHIVHGMGFPWPQHFLGDALDSPVPVFQLTLRRTHLVEDTFRQLAAADHSVFKRELVVQFVDDRKIMNVNKKDFFLHVFDKLMDPESEMFMYNESQTLAWFPPKLKVEEKRYFLFGVLCGLALYNHNIIHLLFPLALFKKLLRVKTSLEDMREFEPVLAESWRCILEDYSPDEVEALETTFTVSWGDEEAELDPDEPGKLVTGSNRKEFVAAFVNHAFNKSVERVFELFKRGFFKVCNMDVVEFFQFEELQTVMVGQENYDWDVFKQNTIYEGDYHAGHPTIITFWQVFENLSAENKRKFLLFLTGCDRVPFLGMDVVRMTVAVLPDATEIHLPESLTCHFLLLLPMYRRYPVERTMETRLLQAINHNRGFWKD</sequence>
<dbReference type="Gene3D" id="3.90.1750.10">
    <property type="entry name" value="Hect, E3 ligase catalytic domains"/>
    <property type="match status" value="1"/>
</dbReference>
<dbReference type="Proteomes" id="UP001311232">
    <property type="component" value="Unassembled WGS sequence"/>
</dbReference>
<dbReference type="InterPro" id="IPR035983">
    <property type="entry name" value="Hect_E3_ubiquitin_ligase"/>
</dbReference>
<dbReference type="PANTHER" id="PTHR19871:SF29">
    <property type="entry name" value="NACHT AND WD REPEAT DOMAIN-CONTAINING PROTEIN 2-LIKE"/>
    <property type="match status" value="1"/>
</dbReference>
<dbReference type="PROSITE" id="PS50237">
    <property type="entry name" value="HECT"/>
    <property type="match status" value="1"/>
</dbReference>
<dbReference type="PROSITE" id="PS00626">
    <property type="entry name" value="RCC1_2"/>
    <property type="match status" value="4"/>
</dbReference>
<feature type="domain" description="HECT" evidence="7">
    <location>
        <begin position="2362"/>
        <end position="2661"/>
    </location>
</feature>
<dbReference type="InterPro" id="IPR057588">
    <property type="entry name" value="NWD1/2-like_WH"/>
</dbReference>
<gene>
    <name evidence="8" type="ORF">CRENBAI_010789</name>
</gene>
<dbReference type="Gene3D" id="3.30.2410.10">
    <property type="entry name" value="Hect, E3 ligase catalytic domain"/>
    <property type="match status" value="1"/>
</dbReference>
<evidence type="ECO:0000256" key="5">
    <source>
        <dbReference type="PROSITE-ProRule" id="PRU00104"/>
    </source>
</evidence>
<keyword evidence="3" id="KW-0677">Repeat</keyword>
<evidence type="ECO:0000259" key="7">
    <source>
        <dbReference type="PROSITE" id="PS50237"/>
    </source>
</evidence>
<evidence type="ECO:0000313" key="8">
    <source>
        <dbReference type="EMBL" id="KAK5609366.1"/>
    </source>
</evidence>